<keyword evidence="1" id="KW-0472">Membrane</keyword>
<protein>
    <submittedName>
        <fullName evidence="2">Uncharacterized protein</fullName>
    </submittedName>
</protein>
<keyword evidence="3" id="KW-1185">Reference proteome</keyword>
<accession>A0A0B8NWX6</accession>
<sequence>MAAEKLTKARLIQIILTFIVLITAFFWRTATHEECTIDGEVTSTSDIECEVLDSKQE</sequence>
<feature type="transmembrane region" description="Helical" evidence="1">
    <location>
        <begin position="12"/>
        <end position="30"/>
    </location>
</feature>
<evidence type="ECO:0000313" key="3">
    <source>
        <dbReference type="Proteomes" id="UP000031671"/>
    </source>
</evidence>
<comment type="caution">
    <text evidence="2">The sequence shown here is derived from an EMBL/GenBank/DDBJ whole genome shotgun (WGS) entry which is preliminary data.</text>
</comment>
<evidence type="ECO:0000256" key="1">
    <source>
        <dbReference type="SAM" id="Phobius"/>
    </source>
</evidence>
<dbReference type="AlphaFoldDB" id="A0A0B8NWX6"/>
<name>A0A0B8NWX6_9VIBR</name>
<dbReference type="RefSeq" id="WP_261835692.1">
    <property type="nucleotide sequence ID" value="NZ_AP024881.1"/>
</dbReference>
<gene>
    <name evidence="2" type="ORF">JCM19231_1074</name>
</gene>
<reference evidence="2 3" key="1">
    <citation type="submission" date="2015-01" db="EMBL/GenBank/DDBJ databases">
        <title>Vibrio sp. C1 JCM 19231 whole genome shotgun sequence.</title>
        <authorList>
            <person name="Sawabe T."/>
            <person name="Meirelles P."/>
            <person name="Feng G."/>
            <person name="Sayaka M."/>
            <person name="Hattori M."/>
            <person name="Ohkuma M."/>
        </authorList>
    </citation>
    <scope>NUCLEOTIDE SEQUENCE [LARGE SCALE GENOMIC DNA]</scope>
    <source>
        <strain evidence="3">JCM 19231</strain>
    </source>
</reference>
<dbReference type="EMBL" id="BBRZ01000037">
    <property type="protein sequence ID" value="GAM56787.1"/>
    <property type="molecule type" value="Genomic_DNA"/>
</dbReference>
<evidence type="ECO:0000313" key="2">
    <source>
        <dbReference type="EMBL" id="GAM56787.1"/>
    </source>
</evidence>
<keyword evidence="1" id="KW-1133">Transmembrane helix</keyword>
<reference evidence="2 3" key="2">
    <citation type="submission" date="2015-01" db="EMBL/GenBank/DDBJ databases">
        <authorList>
            <consortium name="NBRP consortium"/>
            <person name="Sawabe T."/>
            <person name="Meirelles P."/>
            <person name="Feng G."/>
            <person name="Sayaka M."/>
            <person name="Hattori M."/>
            <person name="Ohkuma M."/>
        </authorList>
    </citation>
    <scope>NUCLEOTIDE SEQUENCE [LARGE SCALE GENOMIC DNA]</scope>
    <source>
        <strain evidence="3">JCM 19231</strain>
    </source>
</reference>
<keyword evidence="1" id="KW-0812">Transmembrane</keyword>
<dbReference type="Proteomes" id="UP000031671">
    <property type="component" value="Unassembled WGS sequence"/>
</dbReference>
<organism evidence="2 3">
    <name type="scientific">Vibrio ishigakensis</name>
    <dbReference type="NCBI Taxonomy" id="1481914"/>
    <lineage>
        <taxon>Bacteria</taxon>
        <taxon>Pseudomonadati</taxon>
        <taxon>Pseudomonadota</taxon>
        <taxon>Gammaproteobacteria</taxon>
        <taxon>Vibrionales</taxon>
        <taxon>Vibrionaceae</taxon>
        <taxon>Vibrio</taxon>
    </lineage>
</organism>
<proteinExistence type="predicted"/>